<proteinExistence type="predicted"/>
<name>C7NAY5_LEPBD</name>
<evidence type="ECO:0000313" key="1">
    <source>
        <dbReference type="EMBL" id="ACV39316.1"/>
    </source>
</evidence>
<accession>C7NAY5</accession>
<dbReference type="RefSeq" id="WP_015769657.1">
    <property type="nucleotide sequence ID" value="NC_013192.1"/>
</dbReference>
<evidence type="ECO:0000313" key="2">
    <source>
        <dbReference type="Proteomes" id="UP000001910"/>
    </source>
</evidence>
<dbReference type="STRING" id="523794.Lebu_1440"/>
<dbReference type="EMBL" id="CP001685">
    <property type="protein sequence ID" value="ACV39316.1"/>
    <property type="molecule type" value="Genomic_DNA"/>
</dbReference>
<dbReference type="OrthoDB" id="1937375at2"/>
<dbReference type="eggNOG" id="ENOG502Z99D">
    <property type="taxonomic scope" value="Bacteria"/>
</dbReference>
<dbReference type="KEGG" id="lba:Lebu_1440"/>
<organism evidence="1 2">
    <name type="scientific">Leptotrichia buccalis (strain ATCC 14201 / DSM 1135 / JCM 12969 / NCTC 10249 / C-1013-b)</name>
    <dbReference type="NCBI Taxonomy" id="523794"/>
    <lineage>
        <taxon>Bacteria</taxon>
        <taxon>Fusobacteriati</taxon>
        <taxon>Fusobacteriota</taxon>
        <taxon>Fusobacteriia</taxon>
        <taxon>Fusobacteriales</taxon>
        <taxon>Leptotrichiaceae</taxon>
        <taxon>Leptotrichia</taxon>
    </lineage>
</organism>
<sequence length="235" mass="28004">MKYEISKTLIKINDLEYIIRQINSGDLSKTWVNSIENAWIKGAFLDEKGIVWIKYRYLHILARIKKELVNYYLALIGLPVSEYISGTDFINLLSIVFDATPTFRKRDYIRYSEKLYYLIKDSDKAEVLRARYYESIAEERKKLKKRRIKEHSITVDELTRAPLNLKTAEFSHIRSAAIYPDLQLEVDNGLIINKETHKIITQNNIQNEEDLVRLCVQKRWETRWYVYYKKIIGKE</sequence>
<gene>
    <name evidence="1" type="ordered locus">Lebu_1440</name>
</gene>
<dbReference type="Proteomes" id="UP000001910">
    <property type="component" value="Chromosome"/>
</dbReference>
<dbReference type="AlphaFoldDB" id="C7NAY5"/>
<reference evidence="1 2" key="1">
    <citation type="journal article" date="2009" name="Stand. Genomic Sci.">
        <title>Complete genome sequence of Leptotrichia buccalis type strain (C-1013-b).</title>
        <authorList>
            <person name="Ivanova N."/>
            <person name="Gronow S."/>
            <person name="Lapidus A."/>
            <person name="Copeland A."/>
            <person name="Glavina Del Rio T."/>
            <person name="Nolan M."/>
            <person name="Lucas S."/>
            <person name="Chen F."/>
            <person name="Tice H."/>
            <person name="Cheng J.F."/>
            <person name="Saunders E."/>
            <person name="Bruce D."/>
            <person name="Goodwin L."/>
            <person name="Brettin T."/>
            <person name="Detter J.C."/>
            <person name="Han C."/>
            <person name="Pitluck S."/>
            <person name="Mikhailova N."/>
            <person name="Pati A."/>
            <person name="Mavrommatis K."/>
            <person name="Chen A."/>
            <person name="Palaniappan K."/>
            <person name="Land M."/>
            <person name="Hauser L."/>
            <person name="Chang Y.J."/>
            <person name="Jeffries C.D."/>
            <person name="Chain P."/>
            <person name="Rohde C."/>
            <person name="Goker M."/>
            <person name="Bristow J."/>
            <person name="Eisen J.A."/>
            <person name="Markowitz V."/>
            <person name="Hugenholtz P."/>
            <person name="Kyrpides N.C."/>
            <person name="Klenk H.P."/>
        </authorList>
    </citation>
    <scope>NUCLEOTIDE SEQUENCE [LARGE SCALE GENOMIC DNA]</scope>
    <source>
        <strain evidence="2">ATCC 14201 / DSM 1135 / JCM 12969 / NCTC 10249 / C-1013-b</strain>
    </source>
</reference>
<keyword evidence="2" id="KW-1185">Reference proteome</keyword>
<protein>
    <submittedName>
        <fullName evidence="1">Uncharacterized protein</fullName>
    </submittedName>
</protein>
<dbReference type="HOGENOM" id="CLU_1154446_0_0_0"/>